<keyword evidence="3" id="KW-1185">Reference proteome</keyword>
<gene>
    <name evidence="2" type="ORF">JAAARDRAFT_127292</name>
</gene>
<dbReference type="InterPro" id="IPR011576">
    <property type="entry name" value="Pyridox_Oxase_N"/>
</dbReference>
<dbReference type="PANTHER" id="PTHR39336:SF3">
    <property type="entry name" value="PYRIDOXAMINE PHOSPHATE OXIDASE"/>
    <property type="match status" value="1"/>
</dbReference>
<dbReference type="OrthoDB" id="539398at2759"/>
<dbReference type="HOGENOM" id="CLU_054794_2_1_1"/>
<evidence type="ECO:0000259" key="1">
    <source>
        <dbReference type="Pfam" id="PF01243"/>
    </source>
</evidence>
<dbReference type="InterPro" id="IPR012349">
    <property type="entry name" value="Split_barrel_FMN-bd"/>
</dbReference>
<dbReference type="EMBL" id="KL197715">
    <property type="protein sequence ID" value="KDQ59409.1"/>
    <property type="molecule type" value="Genomic_DNA"/>
</dbReference>
<dbReference type="STRING" id="933084.A0A067PXG6"/>
<sequence length="255" mass="28146">MVKYFDTITPQLLPWIEKQQMFWVATAPLSGDGHVNVSPKGVEGTFHVVDGNRVWYEDLTGSGNETISHLRENGRVTIMFTAFEGAPRICRLFGRGTVHEFDTPEYNALIPPESRKPSSRAAIVIDVHKVGTSCGYAVPYYQFLSHRNILQHSFSRPEALDCNSPFPHHADKGLKAYWEKYNLSSLDGLPGLLTATHSTAAPASDDSWRASRVTVPGTRSANTLKSKRDDIRLLAAFSTGFLVAAVCFKLSSTSS</sequence>
<protein>
    <recommendedName>
        <fullName evidence="1">Pyridoxamine 5'-phosphate oxidase N-terminal domain-containing protein</fullName>
    </recommendedName>
</protein>
<feature type="domain" description="Pyridoxamine 5'-phosphate oxidase N-terminal" evidence="1">
    <location>
        <begin position="8"/>
        <end position="134"/>
    </location>
</feature>
<proteinExistence type="predicted"/>
<dbReference type="SUPFAM" id="SSF50475">
    <property type="entry name" value="FMN-binding split barrel"/>
    <property type="match status" value="1"/>
</dbReference>
<organism evidence="2 3">
    <name type="scientific">Jaapia argillacea MUCL 33604</name>
    <dbReference type="NCBI Taxonomy" id="933084"/>
    <lineage>
        <taxon>Eukaryota</taxon>
        <taxon>Fungi</taxon>
        <taxon>Dikarya</taxon>
        <taxon>Basidiomycota</taxon>
        <taxon>Agaricomycotina</taxon>
        <taxon>Agaricomycetes</taxon>
        <taxon>Agaricomycetidae</taxon>
        <taxon>Jaapiales</taxon>
        <taxon>Jaapiaceae</taxon>
        <taxon>Jaapia</taxon>
    </lineage>
</organism>
<dbReference type="Pfam" id="PF01243">
    <property type="entry name" value="PNPOx_N"/>
    <property type="match status" value="1"/>
</dbReference>
<evidence type="ECO:0000313" key="2">
    <source>
        <dbReference type="EMBL" id="KDQ59409.1"/>
    </source>
</evidence>
<dbReference type="PANTHER" id="PTHR39336">
    <property type="entry name" value="PYRIDOXAMINE PHOSPHATE OXIDASE FAMILY PROTEIN (AFU_ORTHOLOGUE AFUA_6G11440)"/>
    <property type="match status" value="1"/>
</dbReference>
<evidence type="ECO:0000313" key="3">
    <source>
        <dbReference type="Proteomes" id="UP000027265"/>
    </source>
</evidence>
<accession>A0A067PXG6</accession>
<name>A0A067PXG6_9AGAM</name>
<dbReference type="Proteomes" id="UP000027265">
    <property type="component" value="Unassembled WGS sequence"/>
</dbReference>
<dbReference type="InParanoid" id="A0A067PXG6"/>
<dbReference type="Gene3D" id="2.30.110.10">
    <property type="entry name" value="Electron Transport, Fmn-binding Protein, Chain A"/>
    <property type="match status" value="1"/>
</dbReference>
<reference evidence="3" key="1">
    <citation type="journal article" date="2014" name="Proc. Natl. Acad. Sci. U.S.A.">
        <title>Extensive sampling of basidiomycete genomes demonstrates inadequacy of the white-rot/brown-rot paradigm for wood decay fungi.</title>
        <authorList>
            <person name="Riley R."/>
            <person name="Salamov A.A."/>
            <person name="Brown D.W."/>
            <person name="Nagy L.G."/>
            <person name="Floudas D."/>
            <person name="Held B.W."/>
            <person name="Levasseur A."/>
            <person name="Lombard V."/>
            <person name="Morin E."/>
            <person name="Otillar R."/>
            <person name="Lindquist E.A."/>
            <person name="Sun H."/>
            <person name="LaButti K.M."/>
            <person name="Schmutz J."/>
            <person name="Jabbour D."/>
            <person name="Luo H."/>
            <person name="Baker S.E."/>
            <person name="Pisabarro A.G."/>
            <person name="Walton J.D."/>
            <person name="Blanchette R.A."/>
            <person name="Henrissat B."/>
            <person name="Martin F."/>
            <person name="Cullen D."/>
            <person name="Hibbett D.S."/>
            <person name="Grigoriev I.V."/>
        </authorList>
    </citation>
    <scope>NUCLEOTIDE SEQUENCE [LARGE SCALE GENOMIC DNA]</scope>
    <source>
        <strain evidence="3">MUCL 33604</strain>
    </source>
</reference>
<dbReference type="AlphaFoldDB" id="A0A067PXG6"/>